<feature type="compositionally biased region" description="Low complexity" evidence="5">
    <location>
        <begin position="852"/>
        <end position="873"/>
    </location>
</feature>
<accession>A0A0F7S2P1</accession>
<dbReference type="InterPro" id="IPR036390">
    <property type="entry name" value="WH_DNA-bd_sf"/>
</dbReference>
<gene>
    <name evidence="6" type="primary">SSCI77820.1</name>
</gene>
<feature type="compositionally biased region" description="Basic and acidic residues" evidence="5">
    <location>
        <begin position="9"/>
        <end position="18"/>
    </location>
</feature>
<keyword evidence="4" id="KW-0175">Coiled coil</keyword>
<name>A0A0F7S2P1_9BASI</name>
<dbReference type="Gene3D" id="1.10.10.10">
    <property type="entry name" value="Winged helix-like DNA-binding domain superfamily/Winged helix DNA-binding domain"/>
    <property type="match status" value="1"/>
</dbReference>
<dbReference type="SMART" id="SM01413">
    <property type="entry name" value="Ribosomal_S19e"/>
    <property type="match status" value="1"/>
</dbReference>
<feature type="region of interest" description="Disordered" evidence="5">
    <location>
        <begin position="842"/>
        <end position="922"/>
    </location>
</feature>
<dbReference type="PANTHER" id="PTHR11710:SF0">
    <property type="entry name" value="40S RIBOSOMAL PROTEIN S19"/>
    <property type="match status" value="1"/>
</dbReference>
<feature type="region of interest" description="Disordered" evidence="5">
    <location>
        <begin position="469"/>
        <end position="492"/>
    </location>
</feature>
<dbReference type="STRING" id="49012.A0A0F7S2P1"/>
<dbReference type="AlphaFoldDB" id="A0A0F7S2P1"/>
<dbReference type="SUPFAM" id="SSF46785">
    <property type="entry name" value="Winged helix' DNA-binding domain"/>
    <property type="match status" value="1"/>
</dbReference>
<dbReference type="PROSITE" id="PS00628">
    <property type="entry name" value="RIBOSOMAL_S19E"/>
    <property type="match status" value="1"/>
</dbReference>
<feature type="compositionally biased region" description="Low complexity" evidence="5">
    <location>
        <begin position="330"/>
        <end position="359"/>
    </location>
</feature>
<dbReference type="PANTHER" id="PTHR11710">
    <property type="entry name" value="40S RIBOSOMAL PROTEIN S19"/>
    <property type="match status" value="1"/>
</dbReference>
<dbReference type="InterPro" id="IPR001266">
    <property type="entry name" value="Ribosomal_eS19"/>
</dbReference>
<feature type="region of interest" description="Disordered" evidence="5">
    <location>
        <begin position="523"/>
        <end position="609"/>
    </location>
</feature>
<sequence length="1107" mass="119775">MNPYGSGRDAYRPSDSRGRSRSPPPSRSYSERDRAPVRITRDHDAPSKSLPRKPGTSTNALAVNASGSHVHSYASTSASTSSLDRNASISRPHPSDRPEPSTIRRASGSAPATVIAPPAELVERLVAPSSPASQLFEQIQTKEFEILKDRFRLEDQLKKLTSVENWFLKLNSNDPRHAAKLTDQQQVVENIRHKIRSDTLDLWRLQADLYVQTFTASLSTPFAQLESNLQSLSQKTKTERERDRKNHDEFQKTAISYFGQSNRFQSDISKIKGDLSALTKDNDRLGNEIKNIRKNLDVDVAKITDNRERLERLETGLATLQDEAAKSHADLSSAASASGRAASTAPSSPVAPHAPRSHATFPVQDPRPRPAPQPSAASPSAANTTQSTTQNIPPLSSTASTSAPVSEAVTRAQFRKWARDHDEDLELRFEEVIERAVQEATFENQACIEDRIRSLARKWKSKVLLGEGASTGQTQAASNANTGDSPGDAAAATADGVVPMDVETTQHQQTPIPAIPAAANGVQTSQAAVGQTSQNGMLSAPAQPPSQPASAGATAASAPAVHSPTVAATSSTSESAKDDPTRTASASTSNAIPAADGAAQSRVVKHSGSDKQLAVIPVEALSAIRTSLREHETQLVTVRRDIVALRSLEHESLDKLFQSPDKVKQLLEALRRNGLFDVATLVSDALAQLQPNLDEVRTEIAAVRTSQQVLEERVQALEDWRPQIITTLNEKVDWLQREFEMLDDQSSLQGALLVKLAEHANPRRPPPSAGTSAAGAQASAGAQSPTVRSPLAQQAQHAHAPSVAQQSSPHVSTLSNPIMRRPSSGMDAAATALSAHMQPPVYVAPQQPGHHQAYVQSYQQAPQPQPHAAYTAPRGAYPYQDPNHRQGYHQGAEKQQQQQTRRATPSWRLTLSSPSPLPSPLLKTHTLPIMPNIATDMAPEESHQQWKDTAGFSDVSKISAHDDAVNVACRAAFVTSTPLPSLTLTRSTSSDLDILSSQHCQGKIEVPVWVDIVKTGHFKEQAPYNPDWFYVRAAALARHIYLRKAVGIGHLRKFHGGASNRGFRPSHHADASGSVQRKVVQGLEGIGVLEKDPKGGRRISQDAAWQA</sequence>
<evidence type="ECO:0000256" key="3">
    <source>
        <dbReference type="ARBA" id="ARBA00023274"/>
    </source>
</evidence>
<evidence type="ECO:0000313" key="7">
    <source>
        <dbReference type="Proteomes" id="UP000242770"/>
    </source>
</evidence>
<dbReference type="Pfam" id="PF01090">
    <property type="entry name" value="Ribosomal_S19e"/>
    <property type="match status" value="1"/>
</dbReference>
<dbReference type="EMBL" id="CCFA01004753">
    <property type="protein sequence ID" value="CDS01893.1"/>
    <property type="molecule type" value="Genomic_DNA"/>
</dbReference>
<feature type="compositionally biased region" description="Polar residues" evidence="5">
    <location>
        <begin position="893"/>
        <end position="903"/>
    </location>
</feature>
<keyword evidence="7" id="KW-1185">Reference proteome</keyword>
<dbReference type="GO" id="GO:0003735">
    <property type="term" value="F:structural constituent of ribosome"/>
    <property type="evidence" value="ECO:0007669"/>
    <property type="project" value="InterPro"/>
</dbReference>
<keyword evidence="2" id="KW-0689">Ribosomal protein</keyword>
<proteinExistence type="inferred from homology"/>
<evidence type="ECO:0000256" key="5">
    <source>
        <dbReference type="SAM" id="MobiDB-lite"/>
    </source>
</evidence>
<dbReference type="GO" id="GO:0003723">
    <property type="term" value="F:RNA binding"/>
    <property type="evidence" value="ECO:0007669"/>
    <property type="project" value="TreeGrafter"/>
</dbReference>
<dbReference type="GO" id="GO:0022627">
    <property type="term" value="C:cytosolic small ribosomal subunit"/>
    <property type="evidence" value="ECO:0007669"/>
    <property type="project" value="TreeGrafter"/>
</dbReference>
<feature type="compositionally biased region" description="Polar residues" evidence="5">
    <location>
        <begin position="470"/>
        <end position="481"/>
    </location>
</feature>
<organism evidence="6 7">
    <name type="scientific">Sporisorium scitamineum</name>
    <dbReference type="NCBI Taxonomy" id="49012"/>
    <lineage>
        <taxon>Eukaryota</taxon>
        <taxon>Fungi</taxon>
        <taxon>Dikarya</taxon>
        <taxon>Basidiomycota</taxon>
        <taxon>Ustilaginomycotina</taxon>
        <taxon>Ustilaginomycetes</taxon>
        <taxon>Ustilaginales</taxon>
        <taxon>Ustilaginaceae</taxon>
        <taxon>Sporisorium</taxon>
    </lineage>
</organism>
<dbReference type="GO" id="GO:0006412">
    <property type="term" value="P:translation"/>
    <property type="evidence" value="ECO:0007669"/>
    <property type="project" value="InterPro"/>
</dbReference>
<feature type="compositionally biased region" description="Polar residues" evidence="5">
    <location>
        <begin position="582"/>
        <end position="591"/>
    </location>
</feature>
<feature type="compositionally biased region" description="Basic and acidic residues" evidence="5">
    <location>
        <begin position="29"/>
        <end position="46"/>
    </location>
</feature>
<reference evidence="7" key="1">
    <citation type="submission" date="2014-06" db="EMBL/GenBank/DDBJ databases">
        <authorList>
            <person name="Berkman P.J."/>
        </authorList>
    </citation>
    <scope>NUCLEOTIDE SEQUENCE [LARGE SCALE GENOMIC DNA]</scope>
</reference>
<feature type="compositionally biased region" description="Low complexity" evidence="5">
    <location>
        <begin position="68"/>
        <end position="82"/>
    </location>
</feature>
<feature type="compositionally biased region" description="Low complexity" evidence="5">
    <location>
        <begin position="769"/>
        <end position="809"/>
    </location>
</feature>
<dbReference type="FunFam" id="1.10.10.10:FF:000118">
    <property type="entry name" value="40S ribosomal protein S19"/>
    <property type="match status" value="1"/>
</dbReference>
<dbReference type="InterPro" id="IPR018277">
    <property type="entry name" value="Ribosomal_eS19_CS"/>
</dbReference>
<evidence type="ECO:0000256" key="2">
    <source>
        <dbReference type="ARBA" id="ARBA00022980"/>
    </source>
</evidence>
<evidence type="ECO:0000256" key="4">
    <source>
        <dbReference type="SAM" id="Coils"/>
    </source>
</evidence>
<feature type="region of interest" description="Disordered" evidence="5">
    <location>
        <begin position="329"/>
        <end position="406"/>
    </location>
</feature>
<evidence type="ECO:0000256" key="1">
    <source>
        <dbReference type="ARBA" id="ARBA00010014"/>
    </source>
</evidence>
<evidence type="ECO:0000313" key="6">
    <source>
        <dbReference type="EMBL" id="CDS01893.1"/>
    </source>
</evidence>
<feature type="coiled-coil region" evidence="4">
    <location>
        <begin position="693"/>
        <end position="745"/>
    </location>
</feature>
<feature type="compositionally biased region" description="Low complexity" evidence="5">
    <location>
        <begin position="904"/>
        <end position="922"/>
    </location>
</feature>
<feature type="compositionally biased region" description="Low complexity" evidence="5">
    <location>
        <begin position="374"/>
        <end position="406"/>
    </location>
</feature>
<feature type="region of interest" description="Disordered" evidence="5">
    <location>
        <begin position="1"/>
        <end position="114"/>
    </location>
</feature>
<dbReference type="GO" id="GO:0000028">
    <property type="term" value="P:ribosomal small subunit assembly"/>
    <property type="evidence" value="ECO:0007669"/>
    <property type="project" value="TreeGrafter"/>
</dbReference>
<comment type="similarity">
    <text evidence="1">Belongs to the eukaryotic ribosomal protein eS19 family.</text>
</comment>
<keyword evidence="3" id="KW-0687">Ribonucleoprotein</keyword>
<feature type="compositionally biased region" description="Low complexity" evidence="5">
    <location>
        <begin position="548"/>
        <end position="574"/>
    </location>
</feature>
<dbReference type="Proteomes" id="UP000242770">
    <property type="component" value="Unassembled WGS sequence"/>
</dbReference>
<feature type="region of interest" description="Disordered" evidence="5">
    <location>
        <begin position="760"/>
        <end position="824"/>
    </location>
</feature>
<protein>
    <submittedName>
        <fullName evidence="6">Uncharacterized protein</fullName>
    </submittedName>
</protein>
<feature type="compositionally biased region" description="Polar residues" evidence="5">
    <location>
        <begin position="523"/>
        <end position="537"/>
    </location>
</feature>
<feature type="compositionally biased region" description="Low complexity" evidence="5">
    <location>
        <begin position="482"/>
        <end position="492"/>
    </location>
</feature>
<dbReference type="InterPro" id="IPR036388">
    <property type="entry name" value="WH-like_DNA-bd_sf"/>
</dbReference>
<feature type="compositionally biased region" description="Polar residues" evidence="5">
    <location>
        <begin position="55"/>
        <end position="67"/>
    </location>
</feature>